<accession>A0AAV1QXW6</accession>
<feature type="compositionally biased region" description="Polar residues" evidence="1">
    <location>
        <begin position="1"/>
        <end position="10"/>
    </location>
</feature>
<name>A0AAV1QXW6_9ROSI</name>
<evidence type="ECO:0000256" key="1">
    <source>
        <dbReference type="SAM" id="MobiDB-lite"/>
    </source>
</evidence>
<reference evidence="2 3" key="1">
    <citation type="submission" date="2024-01" db="EMBL/GenBank/DDBJ databases">
        <authorList>
            <person name="Waweru B."/>
        </authorList>
    </citation>
    <scope>NUCLEOTIDE SEQUENCE [LARGE SCALE GENOMIC DNA]</scope>
</reference>
<comment type="caution">
    <text evidence="2">The sequence shown here is derived from an EMBL/GenBank/DDBJ whole genome shotgun (WGS) entry which is preliminary data.</text>
</comment>
<organism evidence="2 3">
    <name type="scientific">Dovyalis caffra</name>
    <dbReference type="NCBI Taxonomy" id="77055"/>
    <lineage>
        <taxon>Eukaryota</taxon>
        <taxon>Viridiplantae</taxon>
        <taxon>Streptophyta</taxon>
        <taxon>Embryophyta</taxon>
        <taxon>Tracheophyta</taxon>
        <taxon>Spermatophyta</taxon>
        <taxon>Magnoliopsida</taxon>
        <taxon>eudicotyledons</taxon>
        <taxon>Gunneridae</taxon>
        <taxon>Pentapetalae</taxon>
        <taxon>rosids</taxon>
        <taxon>fabids</taxon>
        <taxon>Malpighiales</taxon>
        <taxon>Salicaceae</taxon>
        <taxon>Flacourtieae</taxon>
        <taxon>Dovyalis</taxon>
    </lineage>
</organism>
<sequence length="82" mass="8530">GANRSVSVNPGNRDLRDSPDMGSGLPGRVRENSSSGLWNSMAGHSFESKNVTGCSSSHAAVMDKSSDFLISSGYHSGTSPSR</sequence>
<protein>
    <submittedName>
        <fullName evidence="2">Uncharacterized protein</fullName>
    </submittedName>
</protein>
<feature type="non-terminal residue" evidence="2">
    <location>
        <position position="1"/>
    </location>
</feature>
<dbReference type="AlphaFoldDB" id="A0AAV1QXW6"/>
<evidence type="ECO:0000313" key="3">
    <source>
        <dbReference type="Proteomes" id="UP001314170"/>
    </source>
</evidence>
<keyword evidence="3" id="KW-1185">Reference proteome</keyword>
<proteinExistence type="predicted"/>
<gene>
    <name evidence="2" type="ORF">DCAF_LOCUS2512</name>
</gene>
<feature type="region of interest" description="Disordered" evidence="1">
    <location>
        <begin position="1"/>
        <end position="42"/>
    </location>
</feature>
<dbReference type="Proteomes" id="UP001314170">
    <property type="component" value="Unassembled WGS sequence"/>
</dbReference>
<dbReference type="EMBL" id="CAWUPB010000792">
    <property type="protein sequence ID" value="CAK7324846.1"/>
    <property type="molecule type" value="Genomic_DNA"/>
</dbReference>
<evidence type="ECO:0000313" key="2">
    <source>
        <dbReference type="EMBL" id="CAK7324846.1"/>
    </source>
</evidence>